<dbReference type="SMART" id="SM00388">
    <property type="entry name" value="HisKA"/>
    <property type="match status" value="1"/>
</dbReference>
<keyword evidence="3" id="KW-0597">Phosphoprotein</keyword>
<dbReference type="InterPro" id="IPR003594">
    <property type="entry name" value="HATPase_dom"/>
</dbReference>
<feature type="domain" description="Histidine kinase" evidence="9">
    <location>
        <begin position="229"/>
        <end position="441"/>
    </location>
</feature>
<evidence type="ECO:0000313" key="11">
    <source>
        <dbReference type="Proteomes" id="UP001201449"/>
    </source>
</evidence>
<dbReference type="Gene3D" id="3.30.565.10">
    <property type="entry name" value="Histidine kinase-like ATPase, C-terminal domain"/>
    <property type="match status" value="1"/>
</dbReference>
<evidence type="ECO:0000256" key="1">
    <source>
        <dbReference type="ARBA" id="ARBA00000085"/>
    </source>
</evidence>
<dbReference type="Gene3D" id="1.10.287.130">
    <property type="match status" value="1"/>
</dbReference>
<feature type="transmembrane region" description="Helical" evidence="8">
    <location>
        <begin position="142"/>
        <end position="165"/>
    </location>
</feature>
<dbReference type="Pfam" id="PF00512">
    <property type="entry name" value="HisKA"/>
    <property type="match status" value="1"/>
</dbReference>
<dbReference type="SMART" id="SM00387">
    <property type="entry name" value="HATPase_c"/>
    <property type="match status" value="1"/>
</dbReference>
<dbReference type="InterPro" id="IPR005467">
    <property type="entry name" value="His_kinase_dom"/>
</dbReference>
<evidence type="ECO:0000256" key="6">
    <source>
        <dbReference type="ARBA" id="ARBA00022777"/>
    </source>
</evidence>
<evidence type="ECO:0000313" key="10">
    <source>
        <dbReference type="EMBL" id="MCF1753124.1"/>
    </source>
</evidence>
<protein>
    <recommendedName>
        <fullName evidence="2">histidine kinase</fullName>
        <ecNumber evidence="2">2.7.13.3</ecNumber>
    </recommendedName>
</protein>
<organism evidence="10 11">
    <name type="scientific">Mariniradius sediminis</name>
    <dbReference type="NCBI Taxonomy" id="2909237"/>
    <lineage>
        <taxon>Bacteria</taxon>
        <taxon>Pseudomonadati</taxon>
        <taxon>Bacteroidota</taxon>
        <taxon>Cytophagia</taxon>
        <taxon>Cytophagales</taxon>
        <taxon>Cyclobacteriaceae</taxon>
        <taxon>Mariniradius</taxon>
    </lineage>
</organism>
<dbReference type="InterPro" id="IPR050428">
    <property type="entry name" value="TCS_sensor_his_kinase"/>
</dbReference>
<evidence type="ECO:0000259" key="9">
    <source>
        <dbReference type="PROSITE" id="PS50109"/>
    </source>
</evidence>
<keyword evidence="8" id="KW-0472">Membrane</keyword>
<evidence type="ECO:0000256" key="5">
    <source>
        <dbReference type="ARBA" id="ARBA00022692"/>
    </source>
</evidence>
<dbReference type="RefSeq" id="WP_234862942.1">
    <property type="nucleotide sequence ID" value="NZ_JAKEVZ010000021.1"/>
</dbReference>
<keyword evidence="6 10" id="KW-0418">Kinase</keyword>
<dbReference type="InterPro" id="IPR036097">
    <property type="entry name" value="HisK_dim/P_sf"/>
</dbReference>
<name>A0ABS9C0V3_9BACT</name>
<comment type="catalytic activity">
    <reaction evidence="1">
        <text>ATP + protein L-histidine = ADP + protein N-phospho-L-histidine.</text>
        <dbReference type="EC" id="2.7.13.3"/>
    </reaction>
</comment>
<keyword evidence="11" id="KW-1185">Reference proteome</keyword>
<gene>
    <name evidence="10" type="ORF">L0U89_18840</name>
</gene>
<dbReference type="SUPFAM" id="SSF55874">
    <property type="entry name" value="ATPase domain of HSP90 chaperone/DNA topoisomerase II/histidine kinase"/>
    <property type="match status" value="1"/>
</dbReference>
<keyword evidence="4" id="KW-0808">Transferase</keyword>
<evidence type="ECO:0000256" key="2">
    <source>
        <dbReference type="ARBA" id="ARBA00012438"/>
    </source>
</evidence>
<evidence type="ECO:0000256" key="8">
    <source>
        <dbReference type="SAM" id="Phobius"/>
    </source>
</evidence>
<sequence>MMRLSTKMLLFNLLGKGLILLLFIVAAPKILQYYALRNTDKQLLSKREQVLDIIREEGMVNFFEDGSGEDGFGSYNILKEEYILLEKISEPFYLDSIYTEDRILDNVAVTYRVSSFMFEFEEEFYLLEIGRSLQTIQDIESIVFRILYFTVFGFLVLTIFLDAAFNKWIMKPLLRLVSEKLSQIKEPQQFSHQPLSTNTAEFRVLDDAIGDMMKRIQKAFNQEREFISHASHELKTPISVLQSKIEVFFAAPDLSESQMQKLMDMQSTVQEMKKVVNSLLLISKVNNAQFVKDETIHVDKLLADIHEEWEIAAEEKKIKLQFHAAGKHVWGPSNVSLFRIMIQNALTNALKYAGESTRIDMRLLQKSGHLEIQISDQGPGIPKEIMEQIQSGTVFLKDAQNDRSGFGLLLMHKIALFLGIQVQLESDNKGTLVSFLLPTNN</sequence>
<evidence type="ECO:0000256" key="7">
    <source>
        <dbReference type="ARBA" id="ARBA00022989"/>
    </source>
</evidence>
<dbReference type="EC" id="2.7.13.3" evidence="2"/>
<comment type="caution">
    <text evidence="10">The sequence shown here is derived from an EMBL/GenBank/DDBJ whole genome shotgun (WGS) entry which is preliminary data.</text>
</comment>
<dbReference type="Pfam" id="PF02518">
    <property type="entry name" value="HATPase_c"/>
    <property type="match status" value="1"/>
</dbReference>
<dbReference type="GO" id="GO:0016301">
    <property type="term" value="F:kinase activity"/>
    <property type="evidence" value="ECO:0007669"/>
    <property type="project" value="UniProtKB-KW"/>
</dbReference>
<evidence type="ECO:0000256" key="3">
    <source>
        <dbReference type="ARBA" id="ARBA00022553"/>
    </source>
</evidence>
<dbReference type="InterPro" id="IPR003661">
    <property type="entry name" value="HisK_dim/P_dom"/>
</dbReference>
<dbReference type="PROSITE" id="PS50109">
    <property type="entry name" value="HIS_KIN"/>
    <property type="match status" value="1"/>
</dbReference>
<dbReference type="PANTHER" id="PTHR45436:SF5">
    <property type="entry name" value="SENSOR HISTIDINE KINASE TRCS"/>
    <property type="match status" value="1"/>
</dbReference>
<proteinExistence type="predicted"/>
<keyword evidence="7 8" id="KW-1133">Transmembrane helix</keyword>
<evidence type="ECO:0000256" key="4">
    <source>
        <dbReference type="ARBA" id="ARBA00022679"/>
    </source>
</evidence>
<dbReference type="CDD" id="cd00082">
    <property type="entry name" value="HisKA"/>
    <property type="match status" value="1"/>
</dbReference>
<dbReference type="InterPro" id="IPR036890">
    <property type="entry name" value="HATPase_C_sf"/>
</dbReference>
<dbReference type="PANTHER" id="PTHR45436">
    <property type="entry name" value="SENSOR HISTIDINE KINASE YKOH"/>
    <property type="match status" value="1"/>
</dbReference>
<dbReference type="SUPFAM" id="SSF47384">
    <property type="entry name" value="Homodimeric domain of signal transducing histidine kinase"/>
    <property type="match status" value="1"/>
</dbReference>
<reference evidence="10 11" key="1">
    <citation type="submission" date="2022-01" db="EMBL/GenBank/DDBJ databases">
        <title>Mariniradius saccharolyticus sp. nov., isolated from sediment of a river.</title>
        <authorList>
            <person name="Liu H."/>
        </authorList>
    </citation>
    <scope>NUCLEOTIDE SEQUENCE [LARGE SCALE GENOMIC DNA]</scope>
    <source>
        <strain evidence="10 11">RY-2</strain>
    </source>
</reference>
<dbReference type="Proteomes" id="UP001201449">
    <property type="component" value="Unassembled WGS sequence"/>
</dbReference>
<accession>A0ABS9C0V3</accession>
<dbReference type="CDD" id="cd00075">
    <property type="entry name" value="HATPase"/>
    <property type="match status" value="1"/>
</dbReference>
<keyword evidence="5 8" id="KW-0812">Transmembrane</keyword>
<dbReference type="EMBL" id="JAKEVZ010000021">
    <property type="protein sequence ID" value="MCF1753124.1"/>
    <property type="molecule type" value="Genomic_DNA"/>
</dbReference>